<feature type="transmembrane region" description="Helical" evidence="1">
    <location>
        <begin position="34"/>
        <end position="54"/>
    </location>
</feature>
<feature type="transmembrane region" description="Helical" evidence="1">
    <location>
        <begin position="61"/>
        <end position="78"/>
    </location>
</feature>
<dbReference type="AlphaFoldDB" id="A0A5M5ZZA5"/>
<feature type="transmembrane region" description="Helical" evidence="1">
    <location>
        <begin position="120"/>
        <end position="145"/>
    </location>
</feature>
<keyword evidence="1" id="KW-0472">Membrane</keyword>
<dbReference type="RefSeq" id="WP_149940642.1">
    <property type="nucleotide sequence ID" value="NZ_VVZB01000001.1"/>
</dbReference>
<feature type="transmembrane region" description="Helical" evidence="1">
    <location>
        <begin position="354"/>
        <end position="383"/>
    </location>
</feature>
<accession>A0A5M5ZZA5</accession>
<proteinExistence type="predicted"/>
<reference evidence="2 3" key="1">
    <citation type="journal article" date="2019" name="Nat. Med.">
        <title>A library of human gut bacterial isolates paired with longitudinal multiomics data enables mechanistic microbiome research.</title>
        <authorList>
            <person name="Poyet M."/>
            <person name="Groussin M."/>
            <person name="Gibbons S.M."/>
            <person name="Avila-Pacheco J."/>
            <person name="Jiang X."/>
            <person name="Kearney S.M."/>
            <person name="Perrotta A.R."/>
            <person name="Berdy B."/>
            <person name="Zhao S."/>
            <person name="Lieberman T.D."/>
            <person name="Swanson P.K."/>
            <person name="Smith M."/>
            <person name="Roesemann S."/>
            <person name="Alexander J.E."/>
            <person name="Rich S.A."/>
            <person name="Livny J."/>
            <person name="Vlamakis H."/>
            <person name="Clish C."/>
            <person name="Bullock K."/>
            <person name="Deik A."/>
            <person name="Scott J."/>
            <person name="Pierce K.A."/>
            <person name="Xavier R.J."/>
            <person name="Alm E.J."/>
        </authorList>
    </citation>
    <scope>NUCLEOTIDE SEQUENCE [LARGE SCALE GENOMIC DNA]</scope>
    <source>
        <strain evidence="2 3">BIOML-A5</strain>
    </source>
</reference>
<feature type="transmembrane region" description="Helical" evidence="1">
    <location>
        <begin position="185"/>
        <end position="216"/>
    </location>
</feature>
<feature type="transmembrane region" description="Helical" evidence="1">
    <location>
        <begin position="7"/>
        <end position="28"/>
    </location>
</feature>
<evidence type="ECO:0008006" key="4">
    <source>
        <dbReference type="Google" id="ProtNLM"/>
    </source>
</evidence>
<comment type="caution">
    <text evidence="2">The sequence shown here is derived from an EMBL/GenBank/DDBJ whole genome shotgun (WGS) entry which is preliminary data.</text>
</comment>
<keyword evidence="1" id="KW-0812">Transmembrane</keyword>
<evidence type="ECO:0000313" key="3">
    <source>
        <dbReference type="Proteomes" id="UP000347681"/>
    </source>
</evidence>
<feature type="transmembrane region" description="Helical" evidence="1">
    <location>
        <begin position="319"/>
        <end position="342"/>
    </location>
</feature>
<feature type="transmembrane region" description="Helical" evidence="1">
    <location>
        <begin position="90"/>
        <end position="108"/>
    </location>
</feature>
<dbReference type="EMBL" id="VVZB01000001">
    <property type="protein sequence ID" value="KAA5386715.1"/>
    <property type="molecule type" value="Genomic_DNA"/>
</dbReference>
<protein>
    <recommendedName>
        <fullName evidence="4">O-antigen ligase family protein</fullName>
    </recommendedName>
</protein>
<dbReference type="Proteomes" id="UP000347681">
    <property type="component" value="Unassembled WGS sequence"/>
</dbReference>
<evidence type="ECO:0000256" key="1">
    <source>
        <dbReference type="SAM" id="Phobius"/>
    </source>
</evidence>
<organism evidence="2 3">
    <name type="scientific">Phocaeicola dorei</name>
    <dbReference type="NCBI Taxonomy" id="357276"/>
    <lineage>
        <taxon>Bacteria</taxon>
        <taxon>Pseudomonadati</taxon>
        <taxon>Bacteroidota</taxon>
        <taxon>Bacteroidia</taxon>
        <taxon>Bacteroidales</taxon>
        <taxon>Bacteroidaceae</taxon>
        <taxon>Phocaeicola</taxon>
    </lineage>
</organism>
<name>A0A5M5ZZA5_9BACT</name>
<evidence type="ECO:0000313" key="2">
    <source>
        <dbReference type="EMBL" id="KAA5386715.1"/>
    </source>
</evidence>
<gene>
    <name evidence="2" type="ORF">F2Y61_02510</name>
</gene>
<sequence>MSINTASCLFVQLIPFLVIVDIINGYFLNKGMDSSLGVCVKAVILLLSISILMVSTKYRGILGFTFIYVPFFLLTVLLNTDSPIAPTINHLLKFVTVVYVYYAAVFLFRTNKISQKKIVMAFYVNTFLLVVNIYSGLLGVGYYAYGDMLGCKGFMYAHNEMSGMEAVLFGTSYFFFYQRYTNKKFVLIIINIVFLMAALLVSTKAGILLVIVDLLLVPWAFKKSKGIITSFIKTSKIKIIVLLSIIGIMVYYGYALLEYSGAIDRWTYFFDKDGTDAIYSSRDLFWEEEKYEWIDGNIAVKLFGLGGNRSVEMDQADTLLNYGLMGIVLVYSFYFSLVVKAFHYRNRSVYAKYLWLLNICILASSCFAGHLLFSGLMGIHFALMNAFLYSRDILSNRINSYEGEKCIN</sequence>
<feature type="transmembrane region" description="Helical" evidence="1">
    <location>
        <begin position="237"/>
        <end position="257"/>
    </location>
</feature>
<keyword evidence="1" id="KW-1133">Transmembrane helix</keyword>